<dbReference type="EMBL" id="BANT01000029">
    <property type="protein sequence ID" value="GAC58054.1"/>
    <property type="molecule type" value="Genomic_DNA"/>
</dbReference>
<dbReference type="PANTHER" id="PTHR42951:SF4">
    <property type="entry name" value="ACYL-COENZYME A THIOESTERASE MBLAC2"/>
    <property type="match status" value="1"/>
</dbReference>
<dbReference type="STRING" id="1121927.GOHSU_29_00370"/>
<organism evidence="2 3">
    <name type="scientific">Gordonia hirsuta DSM 44140 = NBRC 16056</name>
    <dbReference type="NCBI Taxonomy" id="1121927"/>
    <lineage>
        <taxon>Bacteria</taxon>
        <taxon>Bacillati</taxon>
        <taxon>Actinomycetota</taxon>
        <taxon>Actinomycetes</taxon>
        <taxon>Mycobacteriales</taxon>
        <taxon>Gordoniaceae</taxon>
        <taxon>Gordonia</taxon>
    </lineage>
</organism>
<protein>
    <recommendedName>
        <fullName evidence="1">Metallo-beta-lactamase domain-containing protein</fullName>
    </recommendedName>
</protein>
<dbReference type="Proteomes" id="UP000053405">
    <property type="component" value="Unassembled WGS sequence"/>
</dbReference>
<comment type="caution">
    <text evidence="2">The sequence shown here is derived from an EMBL/GenBank/DDBJ whole genome shotgun (WGS) entry which is preliminary data.</text>
</comment>
<dbReference type="SUPFAM" id="SSF56281">
    <property type="entry name" value="Metallo-hydrolase/oxidoreductase"/>
    <property type="match status" value="1"/>
</dbReference>
<dbReference type="SMART" id="SM00849">
    <property type="entry name" value="Lactamase_B"/>
    <property type="match status" value="1"/>
</dbReference>
<gene>
    <name evidence="2" type="ORF">GOHSU_29_00370</name>
</gene>
<evidence type="ECO:0000259" key="1">
    <source>
        <dbReference type="SMART" id="SM00849"/>
    </source>
</evidence>
<name>L7LAX7_9ACTN</name>
<dbReference type="AlphaFoldDB" id="L7LAX7"/>
<dbReference type="OrthoDB" id="2971563at2"/>
<proteinExistence type="predicted"/>
<dbReference type="InterPro" id="IPR001279">
    <property type="entry name" value="Metallo-B-lactamas"/>
</dbReference>
<dbReference type="InterPro" id="IPR050855">
    <property type="entry name" value="NDM-1-like"/>
</dbReference>
<accession>L7LAX7</accession>
<reference evidence="2 3" key="1">
    <citation type="submission" date="2012-12" db="EMBL/GenBank/DDBJ databases">
        <title>Whole genome shotgun sequence of Gordonia hirsuta NBRC 16056.</title>
        <authorList>
            <person name="Isaki-Nakamura S."/>
            <person name="Hosoyama A."/>
            <person name="Tsuchikane K."/>
            <person name="Katsumata H."/>
            <person name="Baba S."/>
            <person name="Yamazaki S."/>
            <person name="Fujita N."/>
        </authorList>
    </citation>
    <scope>NUCLEOTIDE SEQUENCE [LARGE SCALE GENOMIC DNA]</scope>
    <source>
        <strain evidence="2 3">NBRC 16056</strain>
    </source>
</reference>
<feature type="domain" description="Metallo-beta-lactamase" evidence="1">
    <location>
        <begin position="23"/>
        <end position="198"/>
    </location>
</feature>
<keyword evidence="3" id="KW-1185">Reference proteome</keyword>
<dbReference type="RefSeq" id="WP_005941394.1">
    <property type="nucleotide sequence ID" value="NZ_ATVK01000015.1"/>
</dbReference>
<dbReference type="PANTHER" id="PTHR42951">
    <property type="entry name" value="METALLO-BETA-LACTAMASE DOMAIN-CONTAINING"/>
    <property type="match status" value="1"/>
</dbReference>
<dbReference type="InterPro" id="IPR036866">
    <property type="entry name" value="RibonucZ/Hydroxyglut_hydro"/>
</dbReference>
<dbReference type="eggNOG" id="COG0491">
    <property type="taxonomic scope" value="Bacteria"/>
</dbReference>
<evidence type="ECO:0000313" key="2">
    <source>
        <dbReference type="EMBL" id="GAC58054.1"/>
    </source>
</evidence>
<dbReference type="Pfam" id="PF00753">
    <property type="entry name" value="Lactamase_B"/>
    <property type="match status" value="1"/>
</dbReference>
<evidence type="ECO:0000313" key="3">
    <source>
        <dbReference type="Proteomes" id="UP000053405"/>
    </source>
</evidence>
<sequence>MEHVRLTEHVTVLRGTGGGAYPKGNPLRIHGGDTVVQVDSSVDHPADGVDLVLLSHAHEDHLVGLGATAAPVMAHRADAPAVASWEEFCRVTHLPAGQIADGVREQYRLDPRPDVTAFDDGTVIDVGGGVRISVVALPGHTAGHSGFYVEPDGVFFLADVDLSSFGPVYCDEGSELADVRASLERCAQIEAAVYTTFHHKGPYTDRDRYLAELAVHADALEAREKRIRELRQMWPDAGAAELVGHGVVFKADGRRPWYADFMEEFMIGAHLAEIV</sequence>
<dbReference type="Gene3D" id="3.60.15.10">
    <property type="entry name" value="Ribonuclease Z/Hydroxyacylglutathione hydrolase-like"/>
    <property type="match status" value="1"/>
</dbReference>